<dbReference type="CDD" id="cd07168">
    <property type="entry name" value="NR_DBD_DHR4_like"/>
    <property type="match status" value="1"/>
</dbReference>
<dbReference type="GO" id="GO:0043565">
    <property type="term" value="F:sequence-specific DNA binding"/>
    <property type="evidence" value="ECO:0007669"/>
    <property type="project" value="InterPro"/>
</dbReference>
<dbReference type="Pfam" id="PF00105">
    <property type="entry name" value="zf-C4"/>
    <property type="match status" value="1"/>
</dbReference>
<keyword evidence="3 10" id="KW-0863">Zinc-finger</keyword>
<dbReference type="GO" id="GO:0003700">
    <property type="term" value="F:DNA-binding transcription factor activity"/>
    <property type="evidence" value="ECO:0007669"/>
    <property type="project" value="InterPro"/>
</dbReference>
<dbReference type="InterPro" id="IPR035500">
    <property type="entry name" value="NHR-like_dom_sf"/>
</dbReference>
<dbReference type="FunFam" id="3.30.50.10:FF:000006">
    <property type="entry name" value="Nuclear receptor subfamily 5 group A member"/>
    <property type="match status" value="1"/>
</dbReference>
<protein>
    <submittedName>
        <fullName evidence="14">Hormone receptor 4-like</fullName>
    </submittedName>
</protein>
<reference evidence="14" key="1">
    <citation type="submission" date="2020-06" db="EMBL/GenBank/DDBJ databases">
        <authorList>
            <person name="Ji K."/>
            <person name="Li J."/>
        </authorList>
    </citation>
    <scope>NUCLEOTIDE SEQUENCE</scope>
    <source>
        <strain evidence="14">JKM2019</strain>
        <tissue evidence="14">Whole body</tissue>
    </source>
</reference>
<dbReference type="PANTHER" id="PTHR48092">
    <property type="entry name" value="KNIRPS-RELATED PROTEIN-RELATED"/>
    <property type="match status" value="1"/>
</dbReference>
<dbReference type="InterPro" id="IPR001723">
    <property type="entry name" value="Nuclear_hrmn_rcpt"/>
</dbReference>
<comment type="subcellular location">
    <subcellularLocation>
        <location evidence="1 10">Nucleus</location>
    </subcellularLocation>
</comment>
<accession>A0A9D4NRP8</accession>
<dbReference type="InterPro" id="IPR013088">
    <property type="entry name" value="Znf_NHR/GATA"/>
</dbReference>
<comment type="caution">
    <text evidence="14">The sequence shown here is derived from an EMBL/GenBank/DDBJ whole genome shotgun (WGS) entry which is preliminary data.</text>
</comment>
<dbReference type="Gene3D" id="1.10.565.10">
    <property type="entry name" value="Retinoid X Receptor"/>
    <property type="match status" value="1"/>
</dbReference>
<evidence type="ECO:0000256" key="10">
    <source>
        <dbReference type="RuleBase" id="RU004334"/>
    </source>
</evidence>
<dbReference type="SUPFAM" id="SSF48508">
    <property type="entry name" value="Nuclear receptor ligand-binding domain"/>
    <property type="match status" value="1"/>
</dbReference>
<reference evidence="14" key="2">
    <citation type="journal article" date="2021" name="World Allergy Organ. J.">
        <title>Chromosome-level assembly of Dermatophagoides farinae genome and transcriptome reveals two novel allergens Der f 37 and Der f 39.</title>
        <authorList>
            <person name="Chen J."/>
            <person name="Cai Z."/>
            <person name="Fan D."/>
            <person name="Hu J."/>
            <person name="Hou Y."/>
            <person name="He Y."/>
            <person name="Zhang Z."/>
            <person name="Zhao Z."/>
            <person name="Gao P."/>
            <person name="Hu W."/>
            <person name="Sun J."/>
            <person name="Li J."/>
            <person name="Ji K."/>
        </authorList>
    </citation>
    <scope>NUCLEOTIDE SEQUENCE</scope>
    <source>
        <strain evidence="14">JKM2019</strain>
    </source>
</reference>
<name>A0A9D4NRP8_DERFA</name>
<evidence type="ECO:0000256" key="4">
    <source>
        <dbReference type="ARBA" id="ARBA00022833"/>
    </source>
</evidence>
<evidence type="ECO:0000313" key="14">
    <source>
        <dbReference type="EMBL" id="KAH7637214.1"/>
    </source>
</evidence>
<proteinExistence type="inferred from homology"/>
<dbReference type="Pfam" id="PF00104">
    <property type="entry name" value="Hormone_recep"/>
    <property type="match status" value="1"/>
</dbReference>
<feature type="compositionally biased region" description="Polar residues" evidence="11">
    <location>
        <begin position="535"/>
        <end position="553"/>
    </location>
</feature>
<dbReference type="GO" id="GO:0008270">
    <property type="term" value="F:zinc ion binding"/>
    <property type="evidence" value="ECO:0007669"/>
    <property type="project" value="UniProtKB-KW"/>
</dbReference>
<dbReference type="PROSITE" id="PS51843">
    <property type="entry name" value="NR_LBD"/>
    <property type="match status" value="1"/>
</dbReference>
<feature type="compositionally biased region" description="Low complexity" evidence="11">
    <location>
        <begin position="48"/>
        <end position="59"/>
    </location>
</feature>
<dbReference type="GO" id="GO:0006357">
    <property type="term" value="P:regulation of transcription by RNA polymerase II"/>
    <property type="evidence" value="ECO:0007669"/>
    <property type="project" value="UniProtKB-ARBA"/>
</dbReference>
<comment type="similarity">
    <text evidence="10">Belongs to the nuclear hormone receptor family.</text>
</comment>
<evidence type="ECO:0000256" key="9">
    <source>
        <dbReference type="ARBA" id="ARBA00023242"/>
    </source>
</evidence>
<evidence type="ECO:0000259" key="13">
    <source>
        <dbReference type="PROSITE" id="PS51843"/>
    </source>
</evidence>
<evidence type="ECO:0000256" key="11">
    <source>
        <dbReference type="SAM" id="MobiDB-lite"/>
    </source>
</evidence>
<evidence type="ECO:0000256" key="6">
    <source>
        <dbReference type="ARBA" id="ARBA00023125"/>
    </source>
</evidence>
<keyword evidence="9 10" id="KW-0539">Nucleus</keyword>
<keyword evidence="4 10" id="KW-0862">Zinc</keyword>
<evidence type="ECO:0000259" key="12">
    <source>
        <dbReference type="PROSITE" id="PS51030"/>
    </source>
</evidence>
<feature type="region of interest" description="Disordered" evidence="11">
    <location>
        <begin position="14"/>
        <end position="67"/>
    </location>
</feature>
<dbReference type="PRINTS" id="PR00047">
    <property type="entry name" value="STROIDFINGER"/>
</dbReference>
<keyword evidence="2 10" id="KW-0479">Metal-binding</keyword>
<organism evidence="14">
    <name type="scientific">Dermatophagoides farinae</name>
    <name type="common">American house dust mite</name>
    <dbReference type="NCBI Taxonomy" id="6954"/>
    <lineage>
        <taxon>Eukaryota</taxon>
        <taxon>Metazoa</taxon>
        <taxon>Ecdysozoa</taxon>
        <taxon>Arthropoda</taxon>
        <taxon>Chelicerata</taxon>
        <taxon>Arachnida</taxon>
        <taxon>Acari</taxon>
        <taxon>Acariformes</taxon>
        <taxon>Sarcoptiformes</taxon>
        <taxon>Astigmata</taxon>
        <taxon>Psoroptidia</taxon>
        <taxon>Analgoidea</taxon>
        <taxon>Pyroglyphidae</taxon>
        <taxon>Dermatophagoidinae</taxon>
        <taxon>Dermatophagoides</taxon>
    </lineage>
</organism>
<gene>
    <name evidence="14" type="ORF">HUG17_7420</name>
</gene>
<keyword evidence="7 10" id="KW-0804">Transcription</keyword>
<dbReference type="SMART" id="SM00399">
    <property type="entry name" value="ZnF_C4"/>
    <property type="match status" value="1"/>
</dbReference>
<feature type="compositionally biased region" description="Low complexity" evidence="11">
    <location>
        <begin position="14"/>
        <end position="25"/>
    </location>
</feature>
<dbReference type="InterPro" id="IPR050200">
    <property type="entry name" value="Nuclear_hormone_rcpt_NR3"/>
</dbReference>
<dbReference type="InterPro" id="IPR001628">
    <property type="entry name" value="Znf_hrmn_rcpt"/>
</dbReference>
<feature type="domain" description="NR LBD" evidence="13">
    <location>
        <begin position="349"/>
        <end position="675"/>
    </location>
</feature>
<dbReference type="PRINTS" id="PR00398">
    <property type="entry name" value="STRDHORMONER"/>
</dbReference>
<evidence type="ECO:0000256" key="7">
    <source>
        <dbReference type="ARBA" id="ARBA00023163"/>
    </source>
</evidence>
<dbReference type="SUPFAM" id="SSF57716">
    <property type="entry name" value="Glucocorticoid receptor-like (DNA-binding domain)"/>
    <property type="match status" value="1"/>
</dbReference>
<dbReference type="PROSITE" id="PS00031">
    <property type="entry name" value="NUCLEAR_REC_DBD_1"/>
    <property type="match status" value="1"/>
</dbReference>
<evidence type="ECO:0000256" key="5">
    <source>
        <dbReference type="ARBA" id="ARBA00023015"/>
    </source>
</evidence>
<dbReference type="EMBL" id="SDOV01000009">
    <property type="protein sequence ID" value="KAH7637214.1"/>
    <property type="molecule type" value="Genomic_DNA"/>
</dbReference>
<feature type="domain" description="Nuclear receptor" evidence="12">
    <location>
        <begin position="121"/>
        <end position="196"/>
    </location>
</feature>
<evidence type="ECO:0000256" key="3">
    <source>
        <dbReference type="ARBA" id="ARBA00022771"/>
    </source>
</evidence>
<dbReference type="GO" id="GO:0005634">
    <property type="term" value="C:nucleus"/>
    <property type="evidence" value="ECO:0007669"/>
    <property type="project" value="UniProtKB-SubCell"/>
</dbReference>
<dbReference type="Proteomes" id="UP000828236">
    <property type="component" value="Unassembled WGS sequence"/>
</dbReference>
<keyword evidence="6 10" id="KW-0238">DNA-binding</keyword>
<evidence type="ECO:0000256" key="1">
    <source>
        <dbReference type="ARBA" id="ARBA00004123"/>
    </source>
</evidence>
<dbReference type="PROSITE" id="PS51030">
    <property type="entry name" value="NUCLEAR_REC_DBD_2"/>
    <property type="match status" value="1"/>
</dbReference>
<evidence type="ECO:0000256" key="8">
    <source>
        <dbReference type="ARBA" id="ARBA00023170"/>
    </source>
</evidence>
<evidence type="ECO:0000256" key="2">
    <source>
        <dbReference type="ARBA" id="ARBA00022723"/>
    </source>
</evidence>
<dbReference type="Gene3D" id="3.30.50.10">
    <property type="entry name" value="Erythroid Transcription Factor GATA-1, subunit A"/>
    <property type="match status" value="1"/>
</dbReference>
<dbReference type="InterPro" id="IPR000536">
    <property type="entry name" value="Nucl_hrmn_rcpt_lig-bd"/>
</dbReference>
<dbReference type="SMART" id="SM00430">
    <property type="entry name" value="HOLI"/>
    <property type="match status" value="1"/>
</dbReference>
<feature type="region of interest" description="Disordered" evidence="11">
    <location>
        <begin position="527"/>
        <end position="557"/>
    </location>
</feature>
<keyword evidence="5 10" id="KW-0805">Transcription regulation</keyword>
<sequence length="678" mass="71271">MSAAAAAAAAAIAAQAAAAQQQQQQESKKSATATIPGAASLPSAANGTSPLSTSTSSVTGPNSASNTTATAISQLGSHHGFPLSHYQQQQQLRLDPVAAAAAAAAAQQQQNHPQAGGDNQQMICMICEDRATGLHYGIITCEGCKGFFKRTVQNKRVYTCVADGQCLITKQQRNRCQYCRFQKCLRQGMVLAAVREDRMPGGRNSGAVYNLYKVKYRKHKKPGSNNNHNNIAGSNTSICTNTITSIAISSSASSLSQPNSPMMVSTNGTTAGITPTTPPINILINGNAQAAAAAAAASIFPVLIVNGFLNNGGGNQVLTTIARQMHIILANASANDNGSVGECLMSRDESDQYLSALIDCDDFAEFGSLSALELTETSTSSNSNELSDRLCSIGDSIVYRLVQWTKRLPFYEQLPVHTHTQLLTHKWHELLVLSTCAFSAINSNTTCIESLDMEIRQCMTNLAGNLSRLNATSSGTIISCAQLEMEAGGLVSELCAVRFAFKSLGLTLNEFVALKVIAMTSIVANNNNNNNNENGADSGSRSGDNHHQQQQQPDIADPNSVLRIRDRYLKALVSHLIHKKPPLGSGQLGSTAAQLASLNGGGSSAAFISSLNTAAQTHNLTGALGPNAGHVLARLNSLLNLLAQVSSAANLLLQSKMFYPPTTTPTPILASGSGIGSN</sequence>
<keyword evidence="8 10" id="KW-0675">Receptor</keyword>
<dbReference type="AlphaFoldDB" id="A0A9D4NRP8"/>